<evidence type="ECO:0000313" key="5">
    <source>
        <dbReference type="Proteomes" id="UP000549457"/>
    </source>
</evidence>
<dbReference type="EMBL" id="JACHFM010000001">
    <property type="protein sequence ID" value="MBB5221222.1"/>
    <property type="molecule type" value="Genomic_DNA"/>
</dbReference>
<keyword evidence="4" id="KW-0969">Cilium</keyword>
<evidence type="ECO:0000256" key="2">
    <source>
        <dbReference type="SAM" id="MobiDB-lite"/>
    </source>
</evidence>
<evidence type="ECO:0000256" key="1">
    <source>
        <dbReference type="ARBA" id="ARBA00010690"/>
    </source>
</evidence>
<feature type="compositionally biased region" description="Basic and acidic residues" evidence="2">
    <location>
        <begin position="8"/>
        <end position="26"/>
    </location>
</feature>
<dbReference type="GO" id="GO:0009306">
    <property type="term" value="P:protein secretion"/>
    <property type="evidence" value="ECO:0007669"/>
    <property type="project" value="InterPro"/>
</dbReference>
<dbReference type="GO" id="GO:0005886">
    <property type="term" value="C:plasma membrane"/>
    <property type="evidence" value="ECO:0007669"/>
    <property type="project" value="TreeGrafter"/>
</dbReference>
<comment type="caution">
    <text evidence="4">The sequence shown here is derived from an EMBL/GenBank/DDBJ whole genome shotgun (WGS) entry which is preliminary data.</text>
</comment>
<proteinExistence type="inferred from homology"/>
<organism evidence="4 5">
    <name type="scientific">Amaricoccus macauensis</name>
    <dbReference type="NCBI Taxonomy" id="57001"/>
    <lineage>
        <taxon>Bacteria</taxon>
        <taxon>Pseudomonadati</taxon>
        <taxon>Pseudomonadota</taxon>
        <taxon>Alphaproteobacteria</taxon>
        <taxon>Rhodobacterales</taxon>
        <taxon>Paracoccaceae</taxon>
        <taxon>Amaricoccus</taxon>
    </lineage>
</organism>
<dbReference type="SUPFAM" id="SSF160544">
    <property type="entry name" value="EscU C-terminal domain-like"/>
    <property type="match status" value="1"/>
</dbReference>
<reference evidence="4 5" key="1">
    <citation type="submission" date="2020-08" db="EMBL/GenBank/DDBJ databases">
        <title>Genomic Encyclopedia of Type Strains, Phase IV (KMG-IV): sequencing the most valuable type-strain genomes for metagenomic binning, comparative biology and taxonomic classification.</title>
        <authorList>
            <person name="Goeker M."/>
        </authorList>
    </citation>
    <scope>NUCLEOTIDE SEQUENCE [LARGE SCALE GENOMIC DNA]</scope>
    <source>
        <strain evidence="4 5">DSM 101730</strain>
    </source>
</reference>
<feature type="transmembrane region" description="Helical" evidence="3">
    <location>
        <begin position="35"/>
        <end position="56"/>
    </location>
</feature>
<dbReference type="Gene3D" id="3.40.1690.10">
    <property type="entry name" value="secretion proteins EscU"/>
    <property type="match status" value="1"/>
</dbReference>
<keyword evidence="5" id="KW-1185">Reference proteome</keyword>
<keyword evidence="3" id="KW-0472">Membrane</keyword>
<feature type="transmembrane region" description="Helical" evidence="3">
    <location>
        <begin position="100"/>
        <end position="122"/>
    </location>
</feature>
<accession>A0A840SPK2</accession>
<dbReference type="Proteomes" id="UP000549457">
    <property type="component" value="Unassembled WGS sequence"/>
</dbReference>
<dbReference type="PRINTS" id="PR00950">
    <property type="entry name" value="TYPE3IMSPROT"/>
</dbReference>
<protein>
    <submittedName>
        <fullName evidence="4">Flagellar biosynthetic protein FlhB</fullName>
    </submittedName>
</protein>
<dbReference type="InterPro" id="IPR029025">
    <property type="entry name" value="T3SS_substrate_exporter_C"/>
</dbReference>
<dbReference type="Gene3D" id="6.10.250.2080">
    <property type="match status" value="1"/>
</dbReference>
<evidence type="ECO:0000313" key="4">
    <source>
        <dbReference type="EMBL" id="MBB5221222.1"/>
    </source>
</evidence>
<dbReference type="AlphaFoldDB" id="A0A840SPK2"/>
<keyword evidence="3" id="KW-0812">Transmembrane</keyword>
<feature type="region of interest" description="Disordered" evidence="2">
    <location>
        <begin position="1"/>
        <end position="26"/>
    </location>
</feature>
<keyword evidence="4" id="KW-0966">Cell projection</keyword>
<name>A0A840SPK2_9RHOB</name>
<dbReference type="Pfam" id="PF01312">
    <property type="entry name" value="Bac_export_2"/>
    <property type="match status" value="1"/>
</dbReference>
<feature type="transmembrane region" description="Helical" evidence="3">
    <location>
        <begin position="189"/>
        <end position="215"/>
    </location>
</feature>
<comment type="similarity">
    <text evidence="1">Belongs to the type III secretion exporter family.</text>
</comment>
<sequence>MSEGSEGAGEKTHDPTPQRLTEARKRGDIPRSADVNVAVTYLGLLAVVMTVGAYAVDHAGSILMFFIDQPDRLEGRILGPGGPGLLGAILGETAFALGPFFLAPIAAVLVGLFAQQAITFSAEKIQPKLSRLSILDNARNKFGVSGIVEFGKAVVKLAAVTAALTLYLSHDADRMIGAATAEAGVVGAIMLQSLVVLLSVTCIIAVVIAGIDLVWQRFEFQRRNRMTFQELREETKQSEGDPHVKSQRRSRAHAIATNRMLLDVPKADVVIVNPTHVAVALKWSRARGSAPICVAKGEDEVALRIREVAATANIPLHSDPPTARAVNATVQIGQEIRPEQYRAVAAAIRFADRMRRLAKERGR</sequence>
<keyword evidence="4" id="KW-0282">Flagellum</keyword>
<dbReference type="PANTHER" id="PTHR30531">
    <property type="entry name" value="FLAGELLAR BIOSYNTHETIC PROTEIN FLHB"/>
    <property type="match status" value="1"/>
</dbReference>
<evidence type="ECO:0000256" key="3">
    <source>
        <dbReference type="SAM" id="Phobius"/>
    </source>
</evidence>
<gene>
    <name evidence="4" type="ORF">HNP73_001143</name>
</gene>
<dbReference type="InterPro" id="IPR006135">
    <property type="entry name" value="T3SS_substrate_exporter"/>
</dbReference>
<keyword evidence="3" id="KW-1133">Transmembrane helix</keyword>
<dbReference type="PANTHER" id="PTHR30531:SF12">
    <property type="entry name" value="FLAGELLAR BIOSYNTHETIC PROTEIN FLHB"/>
    <property type="match status" value="1"/>
</dbReference>
<dbReference type="RefSeq" id="WP_184147615.1">
    <property type="nucleotide sequence ID" value="NZ_JACHFM010000001.1"/>
</dbReference>